<dbReference type="GO" id="GO:0008757">
    <property type="term" value="F:S-adenosylmethionine-dependent methyltransferase activity"/>
    <property type="evidence" value="ECO:0007669"/>
    <property type="project" value="InterPro"/>
</dbReference>
<dbReference type="EMBL" id="FOTQ01000001">
    <property type="protein sequence ID" value="SFL45298.1"/>
    <property type="molecule type" value="Genomic_DNA"/>
</dbReference>
<organism evidence="2 3">
    <name type="scientific">Shimia aestuarii</name>
    <dbReference type="NCBI Taxonomy" id="254406"/>
    <lineage>
        <taxon>Bacteria</taxon>
        <taxon>Pseudomonadati</taxon>
        <taxon>Pseudomonadota</taxon>
        <taxon>Alphaproteobacteria</taxon>
        <taxon>Rhodobacterales</taxon>
        <taxon>Roseobacteraceae</taxon>
    </lineage>
</organism>
<dbReference type="InterPro" id="IPR029063">
    <property type="entry name" value="SAM-dependent_MTases_sf"/>
</dbReference>
<gene>
    <name evidence="2" type="ORF">SAMN04488042_101255</name>
</gene>
<dbReference type="GO" id="GO:0032259">
    <property type="term" value="P:methylation"/>
    <property type="evidence" value="ECO:0007669"/>
    <property type="project" value="UniProtKB-KW"/>
</dbReference>
<dbReference type="PANTHER" id="PTHR43861">
    <property type="entry name" value="TRANS-ACONITATE 2-METHYLTRANSFERASE-RELATED"/>
    <property type="match status" value="1"/>
</dbReference>
<dbReference type="AlphaFoldDB" id="A0A1I4HSQ8"/>
<sequence>MHIDHLKSLRPLQGLIITDVGAGDGVYSRELDAAGATVTAIEVDPIKVAKALTGLPRTIDVKLGAAEDLPLGDKSQDLVCLFFSLHHVPSNVQSEALEEFHRVLKPTGRLHIVEPHPYGTMFDVVRLVEDETEVRTNSHALLTGLDGRHGFQLVDMKQYVLTREYPTFEFFVEKIILPDPERRQAYEANSADIEDTFNRVKESREGRVVLHQPCTAFHYSLTQ</sequence>
<keyword evidence="3" id="KW-1185">Reference proteome</keyword>
<dbReference type="RefSeq" id="WP_165609979.1">
    <property type="nucleotide sequence ID" value="NZ_FOTQ01000001.1"/>
</dbReference>
<dbReference type="SUPFAM" id="SSF53335">
    <property type="entry name" value="S-adenosyl-L-methionine-dependent methyltransferases"/>
    <property type="match status" value="1"/>
</dbReference>
<dbReference type="Proteomes" id="UP000199144">
    <property type="component" value="Unassembled WGS sequence"/>
</dbReference>
<evidence type="ECO:0000313" key="3">
    <source>
        <dbReference type="Proteomes" id="UP000199144"/>
    </source>
</evidence>
<keyword evidence="2" id="KW-0808">Transferase</keyword>
<feature type="domain" description="Methyltransferase type 11" evidence="1">
    <location>
        <begin position="19"/>
        <end position="111"/>
    </location>
</feature>
<dbReference type="CDD" id="cd02440">
    <property type="entry name" value="AdoMet_MTases"/>
    <property type="match status" value="1"/>
</dbReference>
<accession>A0A1I4HSQ8</accession>
<evidence type="ECO:0000259" key="1">
    <source>
        <dbReference type="Pfam" id="PF08241"/>
    </source>
</evidence>
<proteinExistence type="predicted"/>
<protein>
    <submittedName>
        <fullName evidence="2">Methyltransferase domain-containing protein</fullName>
    </submittedName>
</protein>
<evidence type="ECO:0000313" key="2">
    <source>
        <dbReference type="EMBL" id="SFL45298.1"/>
    </source>
</evidence>
<dbReference type="Gene3D" id="3.40.50.150">
    <property type="entry name" value="Vaccinia Virus protein VP39"/>
    <property type="match status" value="1"/>
</dbReference>
<reference evidence="2 3" key="1">
    <citation type="submission" date="2016-10" db="EMBL/GenBank/DDBJ databases">
        <authorList>
            <person name="de Groot N.N."/>
        </authorList>
    </citation>
    <scope>NUCLEOTIDE SEQUENCE [LARGE SCALE GENOMIC DNA]</scope>
    <source>
        <strain evidence="2 3">DSM 15283</strain>
    </source>
</reference>
<keyword evidence="2" id="KW-0489">Methyltransferase</keyword>
<dbReference type="PANTHER" id="PTHR43861:SF1">
    <property type="entry name" value="TRANS-ACONITATE 2-METHYLTRANSFERASE"/>
    <property type="match status" value="1"/>
</dbReference>
<dbReference type="STRING" id="254406.SAMN04488042_101255"/>
<name>A0A1I4HSQ8_9RHOB</name>
<dbReference type="Pfam" id="PF08241">
    <property type="entry name" value="Methyltransf_11"/>
    <property type="match status" value="1"/>
</dbReference>
<dbReference type="InterPro" id="IPR013216">
    <property type="entry name" value="Methyltransf_11"/>
</dbReference>